<protein>
    <recommendedName>
        <fullName evidence="2">Peptidase metallopeptidase domain-containing protein</fullName>
    </recommendedName>
</protein>
<evidence type="ECO:0000313" key="3">
    <source>
        <dbReference type="EMBL" id="NWC33268.1"/>
    </source>
</evidence>
<keyword evidence="1" id="KW-0732">Signal</keyword>
<dbReference type="AlphaFoldDB" id="A0A7Y7YBG7"/>
<dbReference type="InterPro" id="IPR024079">
    <property type="entry name" value="MetalloPept_cat_dom_sf"/>
</dbReference>
<dbReference type="SMART" id="SM00235">
    <property type="entry name" value="ZnMc"/>
    <property type="match status" value="1"/>
</dbReference>
<organism evidence="3 4">
    <name type="scientific">Pseudomonas gingeri</name>
    <dbReference type="NCBI Taxonomy" id="117681"/>
    <lineage>
        <taxon>Bacteria</taxon>
        <taxon>Pseudomonadati</taxon>
        <taxon>Pseudomonadota</taxon>
        <taxon>Gammaproteobacteria</taxon>
        <taxon>Pseudomonadales</taxon>
        <taxon>Pseudomonadaceae</taxon>
        <taxon>Pseudomonas</taxon>
    </lineage>
</organism>
<dbReference type="InterPro" id="IPR032534">
    <property type="entry name" value="EcxA_zinc-bd"/>
</dbReference>
<dbReference type="InterPro" id="IPR006026">
    <property type="entry name" value="Peptidase_Metallo"/>
</dbReference>
<evidence type="ECO:0000259" key="2">
    <source>
        <dbReference type="SMART" id="SM00235"/>
    </source>
</evidence>
<accession>A0A7Y7YBG7</accession>
<evidence type="ECO:0000256" key="1">
    <source>
        <dbReference type="SAM" id="SignalP"/>
    </source>
</evidence>
<feature type="domain" description="Peptidase metallopeptidase" evidence="2">
    <location>
        <begin position="55"/>
        <end position="211"/>
    </location>
</feature>
<dbReference type="SUPFAM" id="SSF55486">
    <property type="entry name" value="Metalloproteases ('zincins'), catalytic domain"/>
    <property type="match status" value="1"/>
</dbReference>
<feature type="signal peptide" evidence="1">
    <location>
        <begin position="1"/>
        <end position="23"/>
    </location>
</feature>
<dbReference type="Gene3D" id="3.40.390.10">
    <property type="entry name" value="Collagenase (Catalytic Domain)"/>
    <property type="match status" value="1"/>
</dbReference>
<dbReference type="EMBL" id="JACAQD010000013">
    <property type="protein sequence ID" value="NWC33268.1"/>
    <property type="molecule type" value="Genomic_DNA"/>
</dbReference>
<dbReference type="GO" id="GO:0008237">
    <property type="term" value="F:metallopeptidase activity"/>
    <property type="evidence" value="ECO:0007669"/>
    <property type="project" value="InterPro"/>
</dbReference>
<evidence type="ECO:0000313" key="4">
    <source>
        <dbReference type="Proteomes" id="UP000520592"/>
    </source>
</evidence>
<dbReference type="RefSeq" id="WP_177055583.1">
    <property type="nucleotide sequence ID" value="NZ_JACAPS010000004.1"/>
</dbReference>
<dbReference type="Proteomes" id="UP000520592">
    <property type="component" value="Unassembled WGS sequence"/>
</dbReference>
<feature type="chain" id="PRO_5031442600" description="Peptidase metallopeptidase domain-containing protein" evidence="1">
    <location>
        <begin position="24"/>
        <end position="257"/>
    </location>
</feature>
<comment type="caution">
    <text evidence="3">The sequence shown here is derived from an EMBL/GenBank/DDBJ whole genome shotgun (WGS) entry which is preliminary data.</text>
</comment>
<reference evidence="3 4" key="1">
    <citation type="submission" date="2020-04" db="EMBL/GenBank/DDBJ databases">
        <title>Molecular characterization of pseudomonads from Agaricus bisporus reveal novel blotch 2 pathogens in Western Europe.</title>
        <authorList>
            <person name="Taparia T."/>
            <person name="Krijger M."/>
            <person name="Haynes E."/>
            <person name="Elpinstone J.G."/>
            <person name="Noble R."/>
            <person name="Van Der Wolf J."/>
        </authorList>
    </citation>
    <scope>NUCLEOTIDE SEQUENCE [LARGE SCALE GENOMIC DNA]</scope>
    <source>
        <strain evidence="3 4">IPO3737</strain>
    </source>
</reference>
<gene>
    <name evidence="3" type="ORF">HX876_12765</name>
</gene>
<dbReference type="GO" id="GO:0008270">
    <property type="term" value="F:zinc ion binding"/>
    <property type="evidence" value="ECO:0007669"/>
    <property type="project" value="InterPro"/>
</dbReference>
<dbReference type="Pfam" id="PF16313">
    <property type="entry name" value="DUF4953"/>
    <property type="match status" value="1"/>
</dbReference>
<dbReference type="GO" id="GO:0006508">
    <property type="term" value="P:proteolysis"/>
    <property type="evidence" value="ECO:0007669"/>
    <property type="project" value="InterPro"/>
</dbReference>
<proteinExistence type="predicted"/>
<name>A0A7Y7YBG7_9PSED</name>
<sequence length="257" mass="28927">MTKAFHAFIFFTLVLCNTSLTHADNTPPPTATEVLDMYGELDGWVTIDAYGVVQRDTRWPNPIIAVCWDENYTNQDELDYRRLVESAVISSWSKYSDVRFIGWGICSAPRAPGIHIVVRDEPPRTEAPGRFLDARPKGIVLNFELKNWRPSCNTKASRDNCLRFLAIHEFGHALGFVHEQIRSDTPPECTADAGGSSASGTKVLSRYDAASIMNYCSPTWTMNAPYNQSQNNDISEILSPLDRYSVAKHYKLKSKTQ</sequence>